<dbReference type="EMBL" id="ML004430">
    <property type="protein sequence ID" value="RKP32647.1"/>
    <property type="molecule type" value="Genomic_DNA"/>
</dbReference>
<proteinExistence type="predicted"/>
<reference evidence="3" key="1">
    <citation type="journal article" date="2018" name="Nat. Microbiol.">
        <title>Leveraging single-cell genomics to expand the fungal tree of life.</title>
        <authorList>
            <person name="Ahrendt S.R."/>
            <person name="Quandt C.A."/>
            <person name="Ciobanu D."/>
            <person name="Clum A."/>
            <person name="Salamov A."/>
            <person name="Andreopoulos B."/>
            <person name="Cheng J.F."/>
            <person name="Woyke T."/>
            <person name="Pelin A."/>
            <person name="Henrissat B."/>
            <person name="Reynolds N.K."/>
            <person name="Benny G.L."/>
            <person name="Smith M.E."/>
            <person name="James T.Y."/>
            <person name="Grigoriev I.V."/>
        </authorList>
    </citation>
    <scope>NUCLEOTIDE SEQUENCE [LARGE SCALE GENOMIC DNA]</scope>
    <source>
        <strain evidence="3">Baker2002</strain>
    </source>
</reference>
<organism evidence="2 3">
    <name type="scientific">Metschnikowia bicuspidata</name>
    <dbReference type="NCBI Taxonomy" id="27322"/>
    <lineage>
        <taxon>Eukaryota</taxon>
        <taxon>Fungi</taxon>
        <taxon>Dikarya</taxon>
        <taxon>Ascomycota</taxon>
        <taxon>Saccharomycotina</taxon>
        <taxon>Pichiomycetes</taxon>
        <taxon>Metschnikowiaceae</taxon>
        <taxon>Metschnikowia</taxon>
    </lineage>
</organism>
<keyword evidence="3" id="KW-1185">Reference proteome</keyword>
<sequence length="196" mass="21966">MRLHDIVDADLLWSLLAEITVLLDRFETAEASADEKTSQERLDYSLALASARCDIQTFLRHCFVQEHFGSQMHPDSKTISRISEIRTLLAKARASPLQTVRGAAPEPCTPRYTGPAQTPKLQDPLPISLTLIKGKWTKTYAGHAIEDTPQTTTPVGRLKKAYDQQVKNILVLEKERNALQVRVATLEQEPHKGRKG</sequence>
<dbReference type="Proteomes" id="UP000268321">
    <property type="component" value="Unassembled WGS sequence"/>
</dbReference>
<evidence type="ECO:0000313" key="3">
    <source>
        <dbReference type="Proteomes" id="UP000268321"/>
    </source>
</evidence>
<dbReference type="OrthoDB" id="10662635at2759"/>
<evidence type="ECO:0000313" key="2">
    <source>
        <dbReference type="EMBL" id="RKP32647.1"/>
    </source>
</evidence>
<dbReference type="AlphaFoldDB" id="A0A4P9ZHL0"/>
<gene>
    <name evidence="2" type="ORF">METBISCDRAFT_25585</name>
</gene>
<evidence type="ECO:0000256" key="1">
    <source>
        <dbReference type="SAM" id="MobiDB-lite"/>
    </source>
</evidence>
<accession>A0A4P9ZHL0</accession>
<protein>
    <submittedName>
        <fullName evidence="2">Uncharacterized protein</fullName>
    </submittedName>
</protein>
<name>A0A4P9ZHL0_9ASCO</name>
<feature type="region of interest" description="Disordered" evidence="1">
    <location>
        <begin position="99"/>
        <end position="120"/>
    </location>
</feature>